<dbReference type="PANTHER" id="PTHR43513">
    <property type="entry name" value="DIHYDROOROTATE DEHYDROGENASE B (NAD(+)), ELECTRON TRANSFER SUBUNIT"/>
    <property type="match status" value="1"/>
</dbReference>
<feature type="domain" description="FAD-binding FR-type" evidence="2">
    <location>
        <begin position="1"/>
        <end position="95"/>
    </location>
</feature>
<dbReference type="RefSeq" id="WP_084115257.1">
    <property type="nucleotide sequence ID" value="NZ_FWXH01000004.1"/>
</dbReference>
<keyword evidence="1" id="KW-0001">2Fe-2S</keyword>
<dbReference type="Proteomes" id="UP000192468">
    <property type="component" value="Unassembled WGS sequence"/>
</dbReference>
<reference evidence="3 4" key="1">
    <citation type="submission" date="2017-04" db="EMBL/GenBank/DDBJ databases">
        <authorList>
            <person name="Afonso C.L."/>
            <person name="Miller P.J."/>
            <person name="Scott M.A."/>
            <person name="Spackman E."/>
            <person name="Goraichik I."/>
            <person name="Dimitrov K.M."/>
            <person name="Suarez D.L."/>
            <person name="Swayne D.E."/>
        </authorList>
    </citation>
    <scope>NUCLEOTIDE SEQUENCE [LARGE SCALE GENOMIC DNA]</scope>
    <source>
        <strain evidence="3 4">DSM 12555</strain>
    </source>
</reference>
<evidence type="ECO:0000313" key="4">
    <source>
        <dbReference type="Proteomes" id="UP000192468"/>
    </source>
</evidence>
<dbReference type="SUPFAM" id="SSF63380">
    <property type="entry name" value="Riboflavin synthase domain-like"/>
    <property type="match status" value="1"/>
</dbReference>
<dbReference type="Gene3D" id="2.40.30.10">
    <property type="entry name" value="Translation factors"/>
    <property type="match status" value="1"/>
</dbReference>
<gene>
    <name evidence="3" type="ORF">SAMN02745134_01782</name>
</gene>
<accession>A0A1W1XG86</accession>
<dbReference type="InterPro" id="IPR017927">
    <property type="entry name" value="FAD-bd_FR_type"/>
</dbReference>
<sequence>MFKIINKINVTGDVYIIEVEAPRVAKSILPGQFVIIRADEKGERTPFPVCDFDTNKGTVSVVFKAIGSTAMELLKLEANDTIMNILGPIGQGSCIVSKDSDNLKNVLFVADDLGFARIYPELLWLNKKDIASDVIINFQSSEEIKFKEKIVEVSRELIEVKDDIIDELKKTLNKGVEYDLVIAMGSTEMMREVSLITKEHNIKTIVSLTTLILDGTGMCGACRITANGDVKFVCQDGPEFDAWTIDYEEVLRRQKFYSSFEAKEKYRRENDKKNEAAAGLEVE</sequence>
<dbReference type="Gene3D" id="3.40.50.80">
    <property type="entry name" value="Nucleotide-binding domain of ferredoxin-NADP reductase (FNR) module"/>
    <property type="match status" value="1"/>
</dbReference>
<organism evidence="3 4">
    <name type="scientific">Clostridium acidisoli DSM 12555</name>
    <dbReference type="NCBI Taxonomy" id="1121291"/>
    <lineage>
        <taxon>Bacteria</taxon>
        <taxon>Bacillati</taxon>
        <taxon>Bacillota</taxon>
        <taxon>Clostridia</taxon>
        <taxon>Eubacteriales</taxon>
        <taxon>Clostridiaceae</taxon>
        <taxon>Clostridium</taxon>
    </lineage>
</organism>
<dbReference type="InterPro" id="IPR019480">
    <property type="entry name" value="Dihydroorotate_DH_Fe-S-bd"/>
</dbReference>
<dbReference type="InterPro" id="IPR039261">
    <property type="entry name" value="FNR_nucleotide-bd"/>
</dbReference>
<feature type="binding site" evidence="1">
    <location>
        <position position="234"/>
    </location>
    <ligand>
        <name>[2Fe-2S] cluster</name>
        <dbReference type="ChEBI" id="CHEBI:190135"/>
    </ligand>
</feature>
<dbReference type="InterPro" id="IPR012165">
    <property type="entry name" value="Cyt_c3_hydrogenase_gsu"/>
</dbReference>
<dbReference type="GO" id="GO:0046872">
    <property type="term" value="F:metal ion binding"/>
    <property type="evidence" value="ECO:0007669"/>
    <property type="project" value="UniProtKB-KW"/>
</dbReference>
<dbReference type="SUPFAM" id="SSF52343">
    <property type="entry name" value="Ferredoxin reductase-like, C-terminal NADP-linked domain"/>
    <property type="match status" value="1"/>
</dbReference>
<dbReference type="CDD" id="cd06219">
    <property type="entry name" value="DHOD_e_trans_like1"/>
    <property type="match status" value="1"/>
</dbReference>
<dbReference type="PROSITE" id="PS51384">
    <property type="entry name" value="FAD_FR"/>
    <property type="match status" value="1"/>
</dbReference>
<keyword evidence="1" id="KW-0408">Iron</keyword>
<keyword evidence="1" id="KW-0479">Metal-binding</keyword>
<dbReference type="EMBL" id="FWXH01000004">
    <property type="protein sequence ID" value="SMC22995.1"/>
    <property type="molecule type" value="Genomic_DNA"/>
</dbReference>
<name>A0A1W1XG86_9CLOT</name>
<dbReference type="AlphaFoldDB" id="A0A1W1XG86"/>
<dbReference type="NCBIfam" id="NF004862">
    <property type="entry name" value="PRK06222.1"/>
    <property type="match status" value="1"/>
</dbReference>
<evidence type="ECO:0000313" key="3">
    <source>
        <dbReference type="EMBL" id="SMC22995.1"/>
    </source>
</evidence>
<dbReference type="InterPro" id="IPR050353">
    <property type="entry name" value="PyrK_electron_transfer"/>
</dbReference>
<feature type="binding site" evidence="1">
    <location>
        <position position="219"/>
    </location>
    <ligand>
        <name>[2Fe-2S] cluster</name>
        <dbReference type="ChEBI" id="CHEBI:190135"/>
    </ligand>
</feature>
<evidence type="ECO:0000256" key="1">
    <source>
        <dbReference type="PIRSR" id="PIRSR006816-2"/>
    </source>
</evidence>
<dbReference type="OrthoDB" id="9778346at2"/>
<dbReference type="InterPro" id="IPR017938">
    <property type="entry name" value="Riboflavin_synthase-like_b-brl"/>
</dbReference>
<keyword evidence="4" id="KW-1185">Reference proteome</keyword>
<dbReference type="Pfam" id="PF10418">
    <property type="entry name" value="DHODB_Fe-S_bind"/>
    <property type="match status" value="1"/>
</dbReference>
<comment type="cofactor">
    <cofactor evidence="1">
        <name>[2Fe-2S] cluster</name>
        <dbReference type="ChEBI" id="CHEBI:190135"/>
    </cofactor>
    <text evidence="1">Binds 1 [2Fe-2S] cluster per subunit.</text>
</comment>
<dbReference type="GO" id="GO:0051537">
    <property type="term" value="F:2 iron, 2 sulfur cluster binding"/>
    <property type="evidence" value="ECO:0007669"/>
    <property type="project" value="UniProtKB-KW"/>
</dbReference>
<protein>
    <submittedName>
        <fullName evidence="3">Ferredoxin--NADP+ reductase</fullName>
    </submittedName>
</protein>
<keyword evidence="1" id="KW-0411">Iron-sulfur</keyword>
<dbReference type="PIRSF" id="PIRSF006816">
    <property type="entry name" value="Cyc3_hyd_g"/>
    <property type="match status" value="1"/>
</dbReference>
<proteinExistence type="predicted"/>
<dbReference type="GO" id="GO:0050660">
    <property type="term" value="F:flavin adenine dinucleotide binding"/>
    <property type="evidence" value="ECO:0007669"/>
    <property type="project" value="InterPro"/>
</dbReference>
<evidence type="ECO:0000259" key="2">
    <source>
        <dbReference type="PROSITE" id="PS51384"/>
    </source>
</evidence>
<dbReference type="STRING" id="1121291.SAMN02745134_01782"/>
<dbReference type="GO" id="GO:0016491">
    <property type="term" value="F:oxidoreductase activity"/>
    <property type="evidence" value="ECO:0007669"/>
    <property type="project" value="InterPro"/>
</dbReference>
<dbReference type="PANTHER" id="PTHR43513:SF3">
    <property type="entry name" value="DIHYDROOROTATE DEHYDROGENASE B (NAD(+)), ELECTRON TRANSFER SUBUNIT-RELATED"/>
    <property type="match status" value="1"/>
</dbReference>
<dbReference type="GO" id="GO:0006221">
    <property type="term" value="P:pyrimidine nucleotide biosynthetic process"/>
    <property type="evidence" value="ECO:0007669"/>
    <property type="project" value="InterPro"/>
</dbReference>
<feature type="binding site" evidence="1">
    <location>
        <position position="222"/>
    </location>
    <ligand>
        <name>[2Fe-2S] cluster</name>
        <dbReference type="ChEBI" id="CHEBI:190135"/>
    </ligand>
</feature>